<reference evidence="2" key="2">
    <citation type="submission" date="2015-01" db="EMBL/GenBank/DDBJ databases">
        <title>Evolutionary Origins and Diversification of the Mycorrhizal Mutualists.</title>
        <authorList>
            <consortium name="DOE Joint Genome Institute"/>
            <consortium name="Mycorrhizal Genomics Consortium"/>
            <person name="Kohler A."/>
            <person name="Kuo A."/>
            <person name="Nagy L.G."/>
            <person name="Floudas D."/>
            <person name="Copeland A."/>
            <person name="Barry K.W."/>
            <person name="Cichocki N."/>
            <person name="Veneault-Fourrey C."/>
            <person name="LaButti K."/>
            <person name="Lindquist E.A."/>
            <person name="Lipzen A."/>
            <person name="Lundell T."/>
            <person name="Morin E."/>
            <person name="Murat C."/>
            <person name="Riley R."/>
            <person name="Ohm R."/>
            <person name="Sun H."/>
            <person name="Tunlid A."/>
            <person name="Henrissat B."/>
            <person name="Grigoriev I.V."/>
            <person name="Hibbett D.S."/>
            <person name="Martin F."/>
        </authorList>
    </citation>
    <scope>NUCLEOTIDE SEQUENCE [LARGE SCALE GENOMIC DNA]</scope>
    <source>
        <strain evidence="2">F 1598</strain>
    </source>
</reference>
<keyword evidence="2" id="KW-1185">Reference proteome</keyword>
<evidence type="ECO:0000313" key="2">
    <source>
        <dbReference type="Proteomes" id="UP000054166"/>
    </source>
</evidence>
<sequence length="50" mass="5909">MVKIIGATHLFKKRSLVLCRRRKRQSYGVYFGVNVIVRFKRLVKSILTKT</sequence>
<dbReference type="EMBL" id="KN833065">
    <property type="protein sequence ID" value="KIM74174.1"/>
    <property type="molecule type" value="Genomic_DNA"/>
</dbReference>
<dbReference type="Proteomes" id="UP000054166">
    <property type="component" value="Unassembled WGS sequence"/>
</dbReference>
<organism evidence="1 2">
    <name type="scientific">Piloderma croceum (strain F 1598)</name>
    <dbReference type="NCBI Taxonomy" id="765440"/>
    <lineage>
        <taxon>Eukaryota</taxon>
        <taxon>Fungi</taxon>
        <taxon>Dikarya</taxon>
        <taxon>Basidiomycota</taxon>
        <taxon>Agaricomycotina</taxon>
        <taxon>Agaricomycetes</taxon>
        <taxon>Agaricomycetidae</taxon>
        <taxon>Atheliales</taxon>
        <taxon>Atheliaceae</taxon>
        <taxon>Piloderma</taxon>
    </lineage>
</organism>
<feature type="non-terminal residue" evidence="1">
    <location>
        <position position="50"/>
    </location>
</feature>
<reference evidence="1 2" key="1">
    <citation type="submission" date="2014-04" db="EMBL/GenBank/DDBJ databases">
        <authorList>
            <consortium name="DOE Joint Genome Institute"/>
            <person name="Kuo A."/>
            <person name="Tarkka M."/>
            <person name="Buscot F."/>
            <person name="Kohler A."/>
            <person name="Nagy L.G."/>
            <person name="Floudas D."/>
            <person name="Copeland A."/>
            <person name="Barry K.W."/>
            <person name="Cichocki N."/>
            <person name="Veneault-Fourrey C."/>
            <person name="LaButti K."/>
            <person name="Lindquist E.A."/>
            <person name="Lipzen A."/>
            <person name="Lundell T."/>
            <person name="Morin E."/>
            <person name="Murat C."/>
            <person name="Sun H."/>
            <person name="Tunlid A."/>
            <person name="Henrissat B."/>
            <person name="Grigoriev I.V."/>
            <person name="Hibbett D.S."/>
            <person name="Martin F."/>
            <person name="Nordberg H.P."/>
            <person name="Cantor M.N."/>
            <person name="Hua S.X."/>
        </authorList>
    </citation>
    <scope>NUCLEOTIDE SEQUENCE [LARGE SCALE GENOMIC DNA]</scope>
    <source>
        <strain evidence="1 2">F 1598</strain>
    </source>
</reference>
<accession>A0A0C3F282</accession>
<dbReference type="AlphaFoldDB" id="A0A0C3F282"/>
<gene>
    <name evidence="1" type="ORF">PILCRDRAFT_828465</name>
</gene>
<dbReference type="InParanoid" id="A0A0C3F282"/>
<name>A0A0C3F282_PILCF</name>
<dbReference type="HOGENOM" id="CLU_3129874_0_0_1"/>
<protein>
    <submittedName>
        <fullName evidence="1">Uncharacterized protein</fullName>
    </submittedName>
</protein>
<proteinExistence type="predicted"/>
<evidence type="ECO:0000313" key="1">
    <source>
        <dbReference type="EMBL" id="KIM74174.1"/>
    </source>
</evidence>